<evidence type="ECO:0000256" key="6">
    <source>
        <dbReference type="ARBA" id="ARBA00022723"/>
    </source>
</evidence>
<keyword evidence="9" id="KW-0560">Oxidoreductase</keyword>
<evidence type="ECO:0000256" key="4">
    <source>
        <dbReference type="ARBA" id="ARBA00010617"/>
    </source>
</evidence>
<dbReference type="GO" id="GO:0004497">
    <property type="term" value="F:monooxygenase activity"/>
    <property type="evidence" value="ECO:0007669"/>
    <property type="project" value="UniProtKB-KW"/>
</dbReference>
<dbReference type="OMA" id="MIRWCEK"/>
<evidence type="ECO:0000256" key="3">
    <source>
        <dbReference type="ARBA" id="ARBA00004586"/>
    </source>
</evidence>
<gene>
    <name evidence="14" type="ORF">Fcan01_04197</name>
</gene>
<keyword evidence="8" id="KW-0492">Microsome</keyword>
<dbReference type="PRINTS" id="PR00464">
    <property type="entry name" value="EP450II"/>
</dbReference>
<protein>
    <submittedName>
        <fullName evidence="14">Cytochrome P450 4C1</fullName>
    </submittedName>
</protein>
<keyword evidence="7" id="KW-0256">Endoplasmic reticulum</keyword>
<comment type="cofactor">
    <cofactor evidence="1">
        <name>heme</name>
        <dbReference type="ChEBI" id="CHEBI:30413"/>
    </cofactor>
</comment>
<keyword evidence="13" id="KW-0812">Transmembrane</keyword>
<keyword evidence="6" id="KW-0479">Metal-binding</keyword>
<dbReference type="Proteomes" id="UP000198287">
    <property type="component" value="Unassembled WGS sequence"/>
</dbReference>
<dbReference type="InterPro" id="IPR050196">
    <property type="entry name" value="Cytochrome_P450_Monoox"/>
</dbReference>
<evidence type="ECO:0000313" key="14">
    <source>
        <dbReference type="EMBL" id="OXA59991.1"/>
    </source>
</evidence>
<keyword evidence="12 13" id="KW-0472">Membrane</keyword>
<evidence type="ECO:0000313" key="15">
    <source>
        <dbReference type="Proteomes" id="UP000198287"/>
    </source>
</evidence>
<evidence type="ECO:0000256" key="2">
    <source>
        <dbReference type="ARBA" id="ARBA00004524"/>
    </source>
</evidence>
<dbReference type="SUPFAM" id="SSF48264">
    <property type="entry name" value="Cytochrome P450"/>
    <property type="match status" value="1"/>
</dbReference>
<dbReference type="GO" id="GO:0005789">
    <property type="term" value="C:endoplasmic reticulum membrane"/>
    <property type="evidence" value="ECO:0007669"/>
    <property type="project" value="UniProtKB-SubCell"/>
</dbReference>
<accession>A0A226ET50</accession>
<comment type="subcellular location">
    <subcellularLocation>
        <location evidence="3">Endoplasmic reticulum membrane</location>
    </subcellularLocation>
    <subcellularLocation>
        <location evidence="2">Microsome membrane</location>
    </subcellularLocation>
</comment>
<evidence type="ECO:0000256" key="12">
    <source>
        <dbReference type="ARBA" id="ARBA00023136"/>
    </source>
</evidence>
<evidence type="ECO:0000256" key="13">
    <source>
        <dbReference type="SAM" id="Phobius"/>
    </source>
</evidence>
<dbReference type="OrthoDB" id="1470350at2759"/>
<dbReference type="InterPro" id="IPR001128">
    <property type="entry name" value="Cyt_P450"/>
</dbReference>
<evidence type="ECO:0000256" key="1">
    <source>
        <dbReference type="ARBA" id="ARBA00001971"/>
    </source>
</evidence>
<evidence type="ECO:0000256" key="11">
    <source>
        <dbReference type="ARBA" id="ARBA00023033"/>
    </source>
</evidence>
<evidence type="ECO:0000256" key="7">
    <source>
        <dbReference type="ARBA" id="ARBA00022824"/>
    </source>
</evidence>
<dbReference type="Pfam" id="PF00067">
    <property type="entry name" value="p450"/>
    <property type="match status" value="1"/>
</dbReference>
<reference evidence="14 15" key="1">
    <citation type="submission" date="2015-12" db="EMBL/GenBank/DDBJ databases">
        <title>The genome of Folsomia candida.</title>
        <authorList>
            <person name="Faddeeva A."/>
            <person name="Derks M.F."/>
            <person name="Anvar Y."/>
            <person name="Smit S."/>
            <person name="Van Straalen N."/>
            <person name="Roelofs D."/>
        </authorList>
    </citation>
    <scope>NUCLEOTIDE SEQUENCE [LARGE SCALE GENOMIC DNA]</scope>
    <source>
        <strain evidence="14 15">VU population</strain>
        <tissue evidence="14">Whole body</tissue>
    </source>
</reference>
<dbReference type="AlphaFoldDB" id="A0A226ET50"/>
<comment type="caution">
    <text evidence="14">The sequence shown here is derived from an EMBL/GenBank/DDBJ whole genome shotgun (WGS) entry which is preliminary data.</text>
</comment>
<dbReference type="Gene3D" id="1.10.630.10">
    <property type="entry name" value="Cytochrome P450"/>
    <property type="match status" value="1"/>
</dbReference>
<organism evidence="14 15">
    <name type="scientific">Folsomia candida</name>
    <name type="common">Springtail</name>
    <dbReference type="NCBI Taxonomy" id="158441"/>
    <lineage>
        <taxon>Eukaryota</taxon>
        <taxon>Metazoa</taxon>
        <taxon>Ecdysozoa</taxon>
        <taxon>Arthropoda</taxon>
        <taxon>Hexapoda</taxon>
        <taxon>Collembola</taxon>
        <taxon>Entomobryomorpha</taxon>
        <taxon>Isotomoidea</taxon>
        <taxon>Isotomidae</taxon>
        <taxon>Proisotominae</taxon>
        <taxon>Folsomia</taxon>
    </lineage>
</organism>
<feature type="transmembrane region" description="Helical" evidence="13">
    <location>
        <begin position="6"/>
        <end position="22"/>
    </location>
</feature>
<evidence type="ECO:0000256" key="10">
    <source>
        <dbReference type="ARBA" id="ARBA00023004"/>
    </source>
</evidence>
<evidence type="ECO:0000256" key="5">
    <source>
        <dbReference type="ARBA" id="ARBA00022617"/>
    </source>
</evidence>
<comment type="similarity">
    <text evidence="4">Belongs to the cytochrome P450 family.</text>
</comment>
<keyword evidence="11" id="KW-0503">Monooxygenase</keyword>
<keyword evidence="5" id="KW-0349">Heme</keyword>
<dbReference type="InterPro" id="IPR036396">
    <property type="entry name" value="Cyt_P450_sf"/>
</dbReference>
<keyword evidence="13" id="KW-1133">Transmembrane helix</keyword>
<dbReference type="GO" id="GO:0020037">
    <property type="term" value="F:heme binding"/>
    <property type="evidence" value="ECO:0007669"/>
    <property type="project" value="InterPro"/>
</dbReference>
<sequence>MFDQTWFYALVAGVIFYFVFFYKSRTNRLLAKFPTPAEGHVPLLGIMPFFLRTPRNELLGYMSSWGDFYGSVVRLWSPFGTALMVSEAKAAEKLFNSQTNITKGNDYDWVRPWLGDGLLMSTGEKWGHRRKMLTPAFHFKILEDFMQVFNAESQKMVKILKKECQSGNTFDIHHFVTRCALDIICETAMGTSINAQDVHDSDYIKAINEFGRLAQDRSFRPWLHFEILWKLSSLYKKQKAILKTLHGFTNKVIAERKAAFLSEKKAKPSEKSVDDSENVYFKTKRRLAFLDLLLEVQAEKGEQELSDVDIREETDTFMFEGHDTTSSNVSFTLYALGCYPQIQVKVLSNNLLIFCTKIFINIYIGKSA</sequence>
<keyword evidence="15" id="KW-1185">Reference proteome</keyword>
<keyword evidence="10" id="KW-0408">Iron</keyword>
<dbReference type="PANTHER" id="PTHR24291">
    <property type="entry name" value="CYTOCHROME P450 FAMILY 4"/>
    <property type="match status" value="1"/>
</dbReference>
<name>A0A226ET50_FOLCA</name>
<dbReference type="GO" id="GO:0005506">
    <property type="term" value="F:iron ion binding"/>
    <property type="evidence" value="ECO:0007669"/>
    <property type="project" value="InterPro"/>
</dbReference>
<proteinExistence type="inferred from homology"/>
<evidence type="ECO:0000256" key="8">
    <source>
        <dbReference type="ARBA" id="ARBA00022848"/>
    </source>
</evidence>
<dbReference type="GO" id="GO:0016705">
    <property type="term" value="F:oxidoreductase activity, acting on paired donors, with incorporation or reduction of molecular oxygen"/>
    <property type="evidence" value="ECO:0007669"/>
    <property type="project" value="InterPro"/>
</dbReference>
<dbReference type="PANTHER" id="PTHR24291:SF189">
    <property type="entry name" value="CYTOCHROME P450 4C3-RELATED"/>
    <property type="match status" value="1"/>
</dbReference>
<evidence type="ECO:0000256" key="9">
    <source>
        <dbReference type="ARBA" id="ARBA00023002"/>
    </source>
</evidence>
<dbReference type="InterPro" id="IPR002402">
    <property type="entry name" value="Cyt_P450_E_grp-II"/>
</dbReference>
<dbReference type="EMBL" id="LNIX01000002">
    <property type="protein sequence ID" value="OXA59991.1"/>
    <property type="molecule type" value="Genomic_DNA"/>
</dbReference>